<sequence>MRYEEKLRRLSAYHSRESRIWNQPFPHRKQCIVNVEGSVGDKRTVDPFASERSYCNDSARLRKLGLRISEHIALQPELGAKVKSIVLTVLYICCYIGLLSLLQSRDSASTPKAPEWACPLAL</sequence>
<keyword evidence="1" id="KW-0472">Membrane</keyword>
<dbReference type="AlphaFoldDB" id="A0AAE0F9I0"/>
<name>A0AAE0F9I0_9CHLO</name>
<proteinExistence type="predicted"/>
<accession>A0AAE0F9I0</accession>
<comment type="caution">
    <text evidence="2">The sequence shown here is derived from an EMBL/GenBank/DDBJ whole genome shotgun (WGS) entry which is preliminary data.</text>
</comment>
<reference evidence="2 3" key="1">
    <citation type="journal article" date="2015" name="Genome Biol. Evol.">
        <title>Comparative Genomics of a Bacterivorous Green Alga Reveals Evolutionary Causalities and Consequences of Phago-Mixotrophic Mode of Nutrition.</title>
        <authorList>
            <person name="Burns J.A."/>
            <person name="Paasch A."/>
            <person name="Narechania A."/>
            <person name="Kim E."/>
        </authorList>
    </citation>
    <scope>NUCLEOTIDE SEQUENCE [LARGE SCALE GENOMIC DNA]</scope>
    <source>
        <strain evidence="2 3">PLY_AMNH</strain>
    </source>
</reference>
<dbReference type="EMBL" id="LGRX02022516">
    <property type="protein sequence ID" value="KAK3255525.1"/>
    <property type="molecule type" value="Genomic_DNA"/>
</dbReference>
<evidence type="ECO:0000256" key="1">
    <source>
        <dbReference type="SAM" id="Phobius"/>
    </source>
</evidence>
<keyword evidence="3" id="KW-1185">Reference proteome</keyword>
<evidence type="ECO:0000313" key="2">
    <source>
        <dbReference type="EMBL" id="KAK3255525.1"/>
    </source>
</evidence>
<gene>
    <name evidence="2" type="ORF">CYMTET_35295</name>
</gene>
<keyword evidence="1" id="KW-1133">Transmembrane helix</keyword>
<feature type="transmembrane region" description="Helical" evidence="1">
    <location>
        <begin position="84"/>
        <end position="102"/>
    </location>
</feature>
<keyword evidence="1" id="KW-0812">Transmembrane</keyword>
<dbReference type="Proteomes" id="UP001190700">
    <property type="component" value="Unassembled WGS sequence"/>
</dbReference>
<evidence type="ECO:0000313" key="3">
    <source>
        <dbReference type="Proteomes" id="UP001190700"/>
    </source>
</evidence>
<protein>
    <submittedName>
        <fullName evidence="2">Uncharacterized protein</fullName>
    </submittedName>
</protein>
<organism evidence="2 3">
    <name type="scientific">Cymbomonas tetramitiformis</name>
    <dbReference type="NCBI Taxonomy" id="36881"/>
    <lineage>
        <taxon>Eukaryota</taxon>
        <taxon>Viridiplantae</taxon>
        <taxon>Chlorophyta</taxon>
        <taxon>Pyramimonadophyceae</taxon>
        <taxon>Pyramimonadales</taxon>
        <taxon>Pyramimonadaceae</taxon>
        <taxon>Cymbomonas</taxon>
    </lineage>
</organism>